<evidence type="ECO:0000313" key="3">
    <source>
        <dbReference type="Proteomes" id="UP000184440"/>
    </source>
</evidence>
<dbReference type="PANTHER" id="PTHR30037:SF4">
    <property type="entry name" value="DNA-3-METHYLADENINE GLYCOSYLASE I"/>
    <property type="match status" value="1"/>
</dbReference>
<protein>
    <submittedName>
        <fullName evidence="2">DNA-3-methyladenine glycosylase I</fullName>
    </submittedName>
</protein>
<organism evidence="2 3">
    <name type="scientific">Cryptosporangium aurantiacum</name>
    <dbReference type="NCBI Taxonomy" id="134849"/>
    <lineage>
        <taxon>Bacteria</taxon>
        <taxon>Bacillati</taxon>
        <taxon>Actinomycetota</taxon>
        <taxon>Actinomycetes</taxon>
        <taxon>Cryptosporangiales</taxon>
        <taxon>Cryptosporangiaceae</taxon>
        <taxon>Cryptosporangium</taxon>
    </lineage>
</organism>
<dbReference type="GO" id="GO:0008725">
    <property type="term" value="F:DNA-3-methyladenine glycosylase activity"/>
    <property type="evidence" value="ECO:0007669"/>
    <property type="project" value="InterPro"/>
</dbReference>
<dbReference type="PANTHER" id="PTHR30037">
    <property type="entry name" value="DNA-3-METHYLADENINE GLYCOSYLASE 1"/>
    <property type="match status" value="1"/>
</dbReference>
<feature type="binding site" evidence="1">
    <location>
        <position position="194"/>
    </location>
    <ligand>
        <name>Zn(2+)</name>
        <dbReference type="ChEBI" id="CHEBI:29105"/>
    </ligand>
</feature>
<dbReference type="GO" id="GO:0046872">
    <property type="term" value="F:metal ion binding"/>
    <property type="evidence" value="ECO:0007669"/>
    <property type="project" value="UniProtKB-KW"/>
</dbReference>
<keyword evidence="1" id="KW-0479">Metal-binding</keyword>
<dbReference type="SUPFAM" id="SSF48150">
    <property type="entry name" value="DNA-glycosylase"/>
    <property type="match status" value="1"/>
</dbReference>
<name>A0A1M7QQ16_9ACTN</name>
<dbReference type="RefSeq" id="WP_073258775.1">
    <property type="nucleotide sequence ID" value="NZ_FRCS01000005.1"/>
</dbReference>
<dbReference type="STRING" id="134849.SAMN05443668_105162"/>
<dbReference type="GO" id="GO:0006284">
    <property type="term" value="P:base-excision repair"/>
    <property type="evidence" value="ECO:0007669"/>
    <property type="project" value="InterPro"/>
</dbReference>
<dbReference type="InterPro" id="IPR052891">
    <property type="entry name" value="DNA-3mA_glycosylase"/>
</dbReference>
<dbReference type="InterPro" id="IPR011257">
    <property type="entry name" value="DNA_glycosylase"/>
</dbReference>
<proteinExistence type="predicted"/>
<evidence type="ECO:0000256" key="1">
    <source>
        <dbReference type="PIRSR" id="PIRSR604597-1"/>
    </source>
</evidence>
<dbReference type="Pfam" id="PF03352">
    <property type="entry name" value="Adenine_glyco"/>
    <property type="match status" value="1"/>
</dbReference>
<dbReference type="InterPro" id="IPR005019">
    <property type="entry name" value="Adenine_glyco"/>
</dbReference>
<dbReference type="NCBIfam" id="TIGR00624">
    <property type="entry name" value="tag"/>
    <property type="match status" value="1"/>
</dbReference>
<gene>
    <name evidence="2" type="ORF">SAMN05443668_105162</name>
</gene>
<accession>A0A1M7QQ16</accession>
<keyword evidence="3" id="KW-1185">Reference proteome</keyword>
<feature type="binding site" evidence="1">
    <location>
        <position position="37"/>
    </location>
    <ligand>
        <name>Zn(2+)</name>
        <dbReference type="ChEBI" id="CHEBI:29105"/>
    </ligand>
</feature>
<evidence type="ECO:0000313" key="2">
    <source>
        <dbReference type="EMBL" id="SHN33612.1"/>
    </source>
</evidence>
<dbReference type="InterPro" id="IPR004597">
    <property type="entry name" value="Tag"/>
</dbReference>
<feature type="binding site" evidence="1">
    <location>
        <position position="24"/>
    </location>
    <ligand>
        <name>Zn(2+)</name>
        <dbReference type="ChEBI" id="CHEBI:29105"/>
    </ligand>
</feature>
<dbReference type="Proteomes" id="UP000184440">
    <property type="component" value="Unassembled WGS sequence"/>
</dbReference>
<keyword evidence="1" id="KW-0862">Zinc</keyword>
<dbReference type="OrthoDB" id="9807664at2"/>
<dbReference type="EMBL" id="FRCS01000005">
    <property type="protein sequence ID" value="SHN33612.1"/>
    <property type="molecule type" value="Genomic_DNA"/>
</dbReference>
<dbReference type="Gene3D" id="1.10.340.30">
    <property type="entry name" value="Hypothetical protein, domain 2"/>
    <property type="match status" value="1"/>
</dbReference>
<dbReference type="AlphaFoldDB" id="A0A1M7QQ16"/>
<sequence>MTTPDAQELAEVGLVRGADGLLRCSWAGATEDYATYHDQEWGRRLTGDDALFERLCLEAFQSGLSWLTILRRREGFRRAFAGFSISAVAAFGESDVERLLADTGIIRNRAKIDAAITNAKLAAELPGGLSALLWSFAPPARPRPRTRADVPATSPESTALAKDLRKRGFRFVGPTTSYALMQATGMVDDHIVGCHAGAA</sequence>
<feature type="binding site" evidence="1">
    <location>
        <position position="190"/>
    </location>
    <ligand>
        <name>Zn(2+)</name>
        <dbReference type="ChEBI" id="CHEBI:29105"/>
    </ligand>
</feature>
<reference evidence="2 3" key="1">
    <citation type="submission" date="2016-11" db="EMBL/GenBank/DDBJ databases">
        <authorList>
            <person name="Jaros S."/>
            <person name="Januszkiewicz K."/>
            <person name="Wedrychowicz H."/>
        </authorList>
    </citation>
    <scope>NUCLEOTIDE SEQUENCE [LARGE SCALE GENOMIC DNA]</scope>
    <source>
        <strain evidence="2 3">DSM 46144</strain>
    </source>
</reference>